<feature type="non-terminal residue" evidence="1">
    <location>
        <position position="151"/>
    </location>
</feature>
<evidence type="ECO:0000313" key="2">
    <source>
        <dbReference type="Proteomes" id="UP000184300"/>
    </source>
</evidence>
<dbReference type="Proteomes" id="UP000184300">
    <property type="component" value="Unassembled WGS sequence"/>
</dbReference>
<dbReference type="AlphaFoldDB" id="A0A1L9VFM4"/>
<sequence>MIYWTKQRAFFREEANWRRMLFQQPPTSCLGIIETILDSDSPWFSRIKVMPRKDYIRVKDVYKTVHDGILMPGQDKWLFWYNPYFLNRPERELQGERAIASSNYLEGCNLVIFTTKCWILRDHGIINDLDDWIDSLGKFKRDRSCQRLHIW</sequence>
<dbReference type="EMBL" id="KV878901">
    <property type="protein sequence ID" value="OJJ82710.1"/>
    <property type="molecule type" value="Genomic_DNA"/>
</dbReference>
<name>A0A1L9VFM4_ASPGL</name>
<accession>A0A1L9VFM4</accession>
<organism evidence="1 2">
    <name type="scientific">Aspergillus glaucus CBS 516.65</name>
    <dbReference type="NCBI Taxonomy" id="1160497"/>
    <lineage>
        <taxon>Eukaryota</taxon>
        <taxon>Fungi</taxon>
        <taxon>Dikarya</taxon>
        <taxon>Ascomycota</taxon>
        <taxon>Pezizomycotina</taxon>
        <taxon>Eurotiomycetes</taxon>
        <taxon>Eurotiomycetidae</taxon>
        <taxon>Eurotiales</taxon>
        <taxon>Aspergillaceae</taxon>
        <taxon>Aspergillus</taxon>
        <taxon>Aspergillus subgen. Aspergillus</taxon>
    </lineage>
</organism>
<gene>
    <name evidence="1" type="ORF">ASPGLDRAFT_1494580</name>
</gene>
<dbReference type="GeneID" id="34458297"/>
<dbReference type="RefSeq" id="XP_022399408.1">
    <property type="nucleotide sequence ID" value="XM_022542036.1"/>
</dbReference>
<dbReference type="VEuPathDB" id="FungiDB:ASPGLDRAFT_1494580"/>
<evidence type="ECO:0000313" key="1">
    <source>
        <dbReference type="EMBL" id="OJJ82710.1"/>
    </source>
</evidence>
<keyword evidence="2" id="KW-1185">Reference proteome</keyword>
<dbReference type="STRING" id="1160497.A0A1L9VFM4"/>
<dbReference type="OrthoDB" id="3800738at2759"/>
<proteinExistence type="predicted"/>
<protein>
    <submittedName>
        <fullName evidence="1">Uncharacterized protein</fullName>
    </submittedName>
</protein>
<reference evidence="2" key="1">
    <citation type="journal article" date="2017" name="Genome Biol.">
        <title>Comparative genomics reveals high biological diversity and specific adaptations in the industrially and medically important fungal genus Aspergillus.</title>
        <authorList>
            <person name="de Vries R.P."/>
            <person name="Riley R."/>
            <person name="Wiebenga A."/>
            <person name="Aguilar-Osorio G."/>
            <person name="Amillis S."/>
            <person name="Uchima C.A."/>
            <person name="Anderluh G."/>
            <person name="Asadollahi M."/>
            <person name="Askin M."/>
            <person name="Barry K."/>
            <person name="Battaglia E."/>
            <person name="Bayram O."/>
            <person name="Benocci T."/>
            <person name="Braus-Stromeyer S.A."/>
            <person name="Caldana C."/>
            <person name="Canovas D."/>
            <person name="Cerqueira G.C."/>
            <person name="Chen F."/>
            <person name="Chen W."/>
            <person name="Choi C."/>
            <person name="Clum A."/>
            <person name="Dos Santos R.A."/>
            <person name="Damasio A.R."/>
            <person name="Diallinas G."/>
            <person name="Emri T."/>
            <person name="Fekete E."/>
            <person name="Flipphi M."/>
            <person name="Freyberg S."/>
            <person name="Gallo A."/>
            <person name="Gournas C."/>
            <person name="Habgood R."/>
            <person name="Hainaut M."/>
            <person name="Harispe M.L."/>
            <person name="Henrissat B."/>
            <person name="Hilden K.S."/>
            <person name="Hope R."/>
            <person name="Hossain A."/>
            <person name="Karabika E."/>
            <person name="Karaffa L."/>
            <person name="Karanyi Z."/>
            <person name="Krasevec N."/>
            <person name="Kuo A."/>
            <person name="Kusch H."/>
            <person name="LaButti K."/>
            <person name="Lagendijk E.L."/>
            <person name="Lapidus A."/>
            <person name="Levasseur A."/>
            <person name="Lindquist E."/>
            <person name="Lipzen A."/>
            <person name="Logrieco A.F."/>
            <person name="MacCabe A."/>
            <person name="Maekelae M.R."/>
            <person name="Malavazi I."/>
            <person name="Melin P."/>
            <person name="Meyer V."/>
            <person name="Mielnichuk N."/>
            <person name="Miskei M."/>
            <person name="Molnar A.P."/>
            <person name="Mule G."/>
            <person name="Ngan C.Y."/>
            <person name="Orejas M."/>
            <person name="Orosz E."/>
            <person name="Ouedraogo J.P."/>
            <person name="Overkamp K.M."/>
            <person name="Park H.-S."/>
            <person name="Perrone G."/>
            <person name="Piumi F."/>
            <person name="Punt P.J."/>
            <person name="Ram A.F."/>
            <person name="Ramon A."/>
            <person name="Rauscher S."/>
            <person name="Record E."/>
            <person name="Riano-Pachon D.M."/>
            <person name="Robert V."/>
            <person name="Roehrig J."/>
            <person name="Ruller R."/>
            <person name="Salamov A."/>
            <person name="Salih N.S."/>
            <person name="Samson R.A."/>
            <person name="Sandor E."/>
            <person name="Sanguinetti M."/>
            <person name="Schuetze T."/>
            <person name="Sepcic K."/>
            <person name="Shelest E."/>
            <person name="Sherlock G."/>
            <person name="Sophianopoulou V."/>
            <person name="Squina F.M."/>
            <person name="Sun H."/>
            <person name="Susca A."/>
            <person name="Todd R.B."/>
            <person name="Tsang A."/>
            <person name="Unkles S.E."/>
            <person name="van de Wiele N."/>
            <person name="van Rossen-Uffink D."/>
            <person name="Oliveira J.V."/>
            <person name="Vesth T.C."/>
            <person name="Visser J."/>
            <person name="Yu J.-H."/>
            <person name="Zhou M."/>
            <person name="Andersen M.R."/>
            <person name="Archer D.B."/>
            <person name="Baker S.E."/>
            <person name="Benoit I."/>
            <person name="Brakhage A.A."/>
            <person name="Braus G.H."/>
            <person name="Fischer R."/>
            <person name="Frisvad J.C."/>
            <person name="Goldman G.H."/>
            <person name="Houbraken J."/>
            <person name="Oakley B."/>
            <person name="Pocsi I."/>
            <person name="Scazzocchio C."/>
            <person name="Seiboth B."/>
            <person name="vanKuyk P.A."/>
            <person name="Wortman J."/>
            <person name="Dyer P.S."/>
            <person name="Grigoriev I.V."/>
        </authorList>
    </citation>
    <scope>NUCLEOTIDE SEQUENCE [LARGE SCALE GENOMIC DNA]</scope>
    <source>
        <strain evidence="2">CBS 516.65</strain>
    </source>
</reference>